<evidence type="ECO:0000256" key="6">
    <source>
        <dbReference type="SAM" id="Phobius"/>
    </source>
</evidence>
<evidence type="ECO:0008006" key="9">
    <source>
        <dbReference type="Google" id="ProtNLM"/>
    </source>
</evidence>
<comment type="caution">
    <text evidence="7">The sequence shown here is derived from an EMBL/GenBank/DDBJ whole genome shotgun (WGS) entry which is preliminary data.</text>
</comment>
<gene>
    <name evidence="7" type="ORF">I6N95_24695</name>
</gene>
<keyword evidence="2" id="KW-1003">Cell membrane</keyword>
<keyword evidence="5 6" id="KW-0472">Membrane</keyword>
<dbReference type="EMBL" id="JAEEGA010000023">
    <property type="protein sequence ID" value="MBP1044213.1"/>
    <property type="molecule type" value="Genomic_DNA"/>
</dbReference>
<comment type="subcellular location">
    <subcellularLocation>
        <location evidence="1">Cell membrane</location>
        <topology evidence="1">Multi-pass membrane protein</topology>
    </subcellularLocation>
</comment>
<evidence type="ECO:0000256" key="3">
    <source>
        <dbReference type="ARBA" id="ARBA00022692"/>
    </source>
</evidence>
<accession>A0A940PJV4</accession>
<feature type="transmembrane region" description="Helical" evidence="6">
    <location>
        <begin position="322"/>
        <end position="347"/>
    </location>
</feature>
<feature type="transmembrane region" description="Helical" evidence="6">
    <location>
        <begin position="89"/>
        <end position="111"/>
    </location>
</feature>
<evidence type="ECO:0000256" key="1">
    <source>
        <dbReference type="ARBA" id="ARBA00004651"/>
    </source>
</evidence>
<evidence type="ECO:0000256" key="5">
    <source>
        <dbReference type="ARBA" id="ARBA00023136"/>
    </source>
</evidence>
<keyword evidence="4 6" id="KW-1133">Transmembrane helix</keyword>
<feature type="transmembrane region" description="Helical" evidence="6">
    <location>
        <begin position="20"/>
        <end position="42"/>
    </location>
</feature>
<feature type="transmembrane region" description="Helical" evidence="6">
    <location>
        <begin position="283"/>
        <end position="302"/>
    </location>
</feature>
<evidence type="ECO:0000313" key="7">
    <source>
        <dbReference type="EMBL" id="MBP1044213.1"/>
    </source>
</evidence>
<dbReference type="PANTHER" id="PTHR30250:SF11">
    <property type="entry name" value="O-ANTIGEN TRANSPORTER-RELATED"/>
    <property type="match status" value="1"/>
</dbReference>
<dbReference type="AlphaFoldDB" id="A0A940PJV4"/>
<feature type="transmembrane region" description="Helical" evidence="6">
    <location>
        <begin position="117"/>
        <end position="133"/>
    </location>
</feature>
<sequence>MLVSLTSKIVKHVRPLTNMIYSTLSNFFLLATLQLIILPIIGKNVNAATFGEISALYSINTVVFLSFGGSLGTLRIVEKSYAGENFVKLAAVTTSLAIMVSLPLFIFYGHTLSKLDILLYVLTTGLASYRNYSNAIFRLNLQFNKDFMANLSTCVGYLLGTVIFVLNIGSWVLIFLLGELFYLGYLSRCSSILKEKNINDGNYFRIVKEYLPIFCSTLLGSLINNLDRFLLLPLLGPVSTAIFFAASSVSKILNFITTPLGHVLLSQIVANDRMFSKRTIIKLQVSGFVAAILLSFPLFIISKYAMYVLYHKYFQLTENLNLLLGVVVFGTLLLSVSSLLNTFYLFYFNMKLQMFIQAAYCFVYVLISVLFISKWQFTGFIFAYGIASFIRYLLLFMATFVAVPKKDHL</sequence>
<feature type="transmembrane region" description="Helical" evidence="6">
    <location>
        <begin position="252"/>
        <end position="271"/>
    </location>
</feature>
<dbReference type="Proteomes" id="UP000674938">
    <property type="component" value="Unassembled WGS sequence"/>
</dbReference>
<name>A0A940PJV4_9ENTE</name>
<dbReference type="GO" id="GO:0005886">
    <property type="term" value="C:plasma membrane"/>
    <property type="evidence" value="ECO:0007669"/>
    <property type="project" value="UniProtKB-SubCell"/>
</dbReference>
<feature type="transmembrane region" description="Helical" evidence="6">
    <location>
        <begin position="354"/>
        <end position="375"/>
    </location>
</feature>
<feature type="transmembrane region" description="Helical" evidence="6">
    <location>
        <begin position="54"/>
        <end position="77"/>
    </location>
</feature>
<keyword evidence="8" id="KW-1185">Reference proteome</keyword>
<evidence type="ECO:0000313" key="8">
    <source>
        <dbReference type="Proteomes" id="UP000674938"/>
    </source>
</evidence>
<evidence type="ECO:0000256" key="2">
    <source>
        <dbReference type="ARBA" id="ARBA00022475"/>
    </source>
</evidence>
<organism evidence="7 8">
    <name type="scientific">Vagococcus allomyrinae</name>
    <dbReference type="NCBI Taxonomy" id="2794353"/>
    <lineage>
        <taxon>Bacteria</taxon>
        <taxon>Bacillati</taxon>
        <taxon>Bacillota</taxon>
        <taxon>Bacilli</taxon>
        <taxon>Lactobacillales</taxon>
        <taxon>Enterococcaceae</taxon>
        <taxon>Vagococcus</taxon>
    </lineage>
</organism>
<dbReference type="InterPro" id="IPR050833">
    <property type="entry name" value="Poly_Biosynth_Transport"/>
</dbReference>
<dbReference type="PANTHER" id="PTHR30250">
    <property type="entry name" value="PST FAMILY PREDICTED COLANIC ACID TRANSPORTER"/>
    <property type="match status" value="1"/>
</dbReference>
<proteinExistence type="predicted"/>
<protein>
    <recommendedName>
        <fullName evidence="9">Polysaccharide biosynthesis protein</fullName>
    </recommendedName>
</protein>
<dbReference type="RefSeq" id="WP_209532496.1">
    <property type="nucleotide sequence ID" value="NZ_JAEEGA010000023.1"/>
</dbReference>
<keyword evidence="3 6" id="KW-0812">Transmembrane</keyword>
<reference evidence="7" key="1">
    <citation type="submission" date="2020-12" db="EMBL/GenBank/DDBJ databases">
        <title>Vagococcus allomyrinae sp. nov. and Enterococcus lavae sp. nov., isolated from the larvae of Allomyrina dichotoma.</title>
        <authorList>
            <person name="Lee S.D."/>
        </authorList>
    </citation>
    <scope>NUCLEOTIDE SEQUENCE</scope>
    <source>
        <strain evidence="7">BWB3-3</strain>
    </source>
</reference>
<feature type="transmembrane region" description="Helical" evidence="6">
    <location>
        <begin position="381"/>
        <end position="403"/>
    </location>
</feature>
<feature type="transmembrane region" description="Helical" evidence="6">
    <location>
        <begin position="154"/>
        <end position="183"/>
    </location>
</feature>
<evidence type="ECO:0000256" key="4">
    <source>
        <dbReference type="ARBA" id="ARBA00022989"/>
    </source>
</evidence>
<feature type="transmembrane region" description="Helical" evidence="6">
    <location>
        <begin position="229"/>
        <end position="246"/>
    </location>
</feature>